<dbReference type="AlphaFoldDB" id="A0A0R3U2Q3"/>
<gene>
    <name evidence="1" type="ORF">MCOS_LOCUS770</name>
</gene>
<dbReference type="Proteomes" id="UP000267029">
    <property type="component" value="Unassembled WGS sequence"/>
</dbReference>
<dbReference type="WBParaSite" id="MCU_004074-RA">
    <property type="protein sequence ID" value="MCU_004074-RA"/>
    <property type="gene ID" value="MCU_004074"/>
</dbReference>
<proteinExistence type="predicted"/>
<sequence length="109" mass="12336">MHARTHTREHVNRQISLRVSVSTHSETVMADAAWISLLIFLALSAEPTAAKIKEGELNELLQELSKEPPPETVWMLHEEGNILDDTWNPSTPDNGELFLAILCHNYHLN</sequence>
<dbReference type="EMBL" id="UXSR01000074">
    <property type="protein sequence ID" value="VDD74767.1"/>
    <property type="molecule type" value="Genomic_DNA"/>
</dbReference>
<accession>A0A0R3U2Q3</accession>
<dbReference type="OrthoDB" id="6265848at2759"/>
<reference evidence="3" key="2">
    <citation type="submission" date="2019-11" db="UniProtKB">
        <authorList>
            <consortium name="WormBaseParasite"/>
        </authorList>
    </citation>
    <scope>IDENTIFICATION</scope>
</reference>
<name>A0A0R3U2Q3_MESCO</name>
<protein>
    <submittedName>
        <fullName evidence="3">Secreted protein</fullName>
    </submittedName>
</protein>
<evidence type="ECO:0000313" key="3">
    <source>
        <dbReference type="WBParaSite" id="MCU_004074-RA"/>
    </source>
</evidence>
<organism evidence="1 2">
    <name type="scientific">Mesocestoides corti</name>
    <name type="common">Flatworm</name>
    <dbReference type="NCBI Taxonomy" id="53468"/>
    <lineage>
        <taxon>Eukaryota</taxon>
        <taxon>Metazoa</taxon>
        <taxon>Spiralia</taxon>
        <taxon>Lophotrochozoa</taxon>
        <taxon>Platyhelminthes</taxon>
        <taxon>Cestoda</taxon>
        <taxon>Eucestoda</taxon>
        <taxon>Cyclophyllidea</taxon>
        <taxon>Mesocestoididae</taxon>
        <taxon>Mesocestoides</taxon>
    </lineage>
</organism>
<evidence type="ECO:0000313" key="2">
    <source>
        <dbReference type="Proteomes" id="UP000267029"/>
    </source>
</evidence>
<reference evidence="1 2" key="1">
    <citation type="submission" date="2018-10" db="EMBL/GenBank/DDBJ databases">
        <authorList>
            <consortium name="Pathogen Informatics"/>
        </authorList>
    </citation>
    <scope>NUCLEOTIDE SEQUENCE [LARGE SCALE GENOMIC DNA]</scope>
</reference>
<evidence type="ECO:0000313" key="1">
    <source>
        <dbReference type="EMBL" id="VDD74767.1"/>
    </source>
</evidence>
<keyword evidence="2" id="KW-1185">Reference proteome</keyword>